<evidence type="ECO:0000313" key="4">
    <source>
        <dbReference type="Proteomes" id="UP000287766"/>
    </source>
</evidence>
<dbReference type="InterPro" id="IPR010707">
    <property type="entry name" value="DUF1285"/>
</dbReference>
<accession>A0A7Z6ZS46</accession>
<keyword evidence="4" id="KW-1185">Reference proteome</keyword>
<evidence type="ECO:0000259" key="1">
    <source>
        <dbReference type="Pfam" id="PF06938"/>
    </source>
</evidence>
<name>A0A7Z6ZS46_9GAMM</name>
<comment type="caution">
    <text evidence="3">The sequence shown here is derived from an EMBL/GenBank/DDBJ whole genome shotgun (WGS) entry which is preliminary data.</text>
</comment>
<feature type="domain" description="DUF1285" evidence="2">
    <location>
        <begin position="83"/>
        <end position="170"/>
    </location>
</feature>
<dbReference type="Pfam" id="PF21028">
    <property type="entry name" value="DUF1285_C"/>
    <property type="match status" value="1"/>
</dbReference>
<dbReference type="InterPro" id="IPR023361">
    <property type="entry name" value="DUF1285_beta_roll_sf"/>
</dbReference>
<sequence>MQLSDLVQSLEQRKHAPTEQWNPPYCGEIPIQIDQNGDWWYAGSVIQRKRLVQLFASVLVREGDDYFLVTPVEKVKIQVADAPFMVTAWKTIESDHQKVIQLTLNTEETVVLKDPSQIILKDDIPYIDLGQQLLAKVHRNVFYQWLEVAEQSVTGSVTEMILHSAGKAFVIGQVKAEK</sequence>
<dbReference type="EMBL" id="PIPR01000003">
    <property type="protein sequence ID" value="RUO39250.1"/>
    <property type="molecule type" value="Genomic_DNA"/>
</dbReference>
<dbReference type="Pfam" id="PF06938">
    <property type="entry name" value="DUF1285_N"/>
    <property type="match status" value="1"/>
</dbReference>
<dbReference type="Gene3D" id="3.10.540.10">
    <property type="entry name" value="duf1285 like domain"/>
    <property type="match status" value="1"/>
</dbReference>
<dbReference type="Proteomes" id="UP000287766">
    <property type="component" value="Unassembled WGS sequence"/>
</dbReference>
<dbReference type="AlphaFoldDB" id="A0A7Z6ZS46"/>
<dbReference type="Gene3D" id="2.30.270.10">
    <property type="entry name" value="duf1285 protein"/>
    <property type="match status" value="1"/>
</dbReference>
<dbReference type="PIRSF" id="PIRSF029557">
    <property type="entry name" value="UCP029557"/>
    <property type="match status" value="1"/>
</dbReference>
<proteinExistence type="predicted"/>
<feature type="domain" description="DUF1285" evidence="1">
    <location>
        <begin position="16"/>
        <end position="82"/>
    </location>
</feature>
<reference evidence="4" key="1">
    <citation type="journal article" date="2018" name="Front. Microbiol.">
        <title>Genome-Based Analysis Reveals the Taxonomy and Diversity of the Family Idiomarinaceae.</title>
        <authorList>
            <person name="Liu Y."/>
            <person name="Lai Q."/>
            <person name="Shao Z."/>
        </authorList>
    </citation>
    <scope>NUCLEOTIDE SEQUENCE [LARGE SCALE GENOMIC DNA]</scope>
    <source>
        <strain evidence="4">KYW314</strain>
    </source>
</reference>
<dbReference type="RefSeq" id="WP_169931513.1">
    <property type="nucleotide sequence ID" value="NZ_PIPR01000003.1"/>
</dbReference>
<evidence type="ECO:0000313" key="3">
    <source>
        <dbReference type="EMBL" id="RUO39250.1"/>
    </source>
</evidence>
<dbReference type="InterPro" id="IPR048341">
    <property type="entry name" value="DUF1285_N"/>
</dbReference>
<gene>
    <name evidence="3" type="ORF">CWE22_10915</name>
</gene>
<protein>
    <submittedName>
        <fullName evidence="3">DUF1285 domain-containing protein</fullName>
    </submittedName>
</protein>
<evidence type="ECO:0000259" key="2">
    <source>
        <dbReference type="Pfam" id="PF21028"/>
    </source>
</evidence>
<dbReference type="InterPro" id="IPR048342">
    <property type="entry name" value="DUF1285_C"/>
</dbReference>
<organism evidence="3 4">
    <name type="scientific">Pseudidiomarina aestuarii</name>
    <dbReference type="NCBI Taxonomy" id="624146"/>
    <lineage>
        <taxon>Bacteria</taxon>
        <taxon>Pseudomonadati</taxon>
        <taxon>Pseudomonadota</taxon>
        <taxon>Gammaproteobacteria</taxon>
        <taxon>Alteromonadales</taxon>
        <taxon>Idiomarinaceae</taxon>
        <taxon>Pseudidiomarina</taxon>
    </lineage>
</organism>